<keyword evidence="10" id="KW-0067">ATP-binding</keyword>
<evidence type="ECO:0000256" key="1">
    <source>
        <dbReference type="ARBA" id="ARBA00005042"/>
    </source>
</evidence>
<evidence type="ECO:0000313" key="13">
    <source>
        <dbReference type="Proteomes" id="UP001489004"/>
    </source>
</evidence>
<reference evidence="12 13" key="1">
    <citation type="journal article" date="2024" name="Nat. Commun.">
        <title>Phylogenomics reveals the evolutionary origins of lichenization in chlorophyte algae.</title>
        <authorList>
            <person name="Puginier C."/>
            <person name="Libourel C."/>
            <person name="Otte J."/>
            <person name="Skaloud P."/>
            <person name="Haon M."/>
            <person name="Grisel S."/>
            <person name="Petersen M."/>
            <person name="Berrin J.G."/>
            <person name="Delaux P.M."/>
            <person name="Dal Grande F."/>
            <person name="Keller J."/>
        </authorList>
    </citation>
    <scope>NUCLEOTIDE SEQUENCE [LARGE SCALE GENOMIC DNA]</scope>
    <source>
        <strain evidence="12 13">SAG 2043</strain>
    </source>
</reference>
<dbReference type="EMBL" id="JALJOR010000004">
    <property type="protein sequence ID" value="KAK9818318.1"/>
    <property type="molecule type" value="Genomic_DNA"/>
</dbReference>
<proteinExistence type="inferred from homology"/>
<evidence type="ECO:0000256" key="10">
    <source>
        <dbReference type="RuleBase" id="RU365024"/>
    </source>
</evidence>
<protein>
    <recommendedName>
        <fullName evidence="10">CDP-diacylglycerol--glycerol-3-phosphate 3-phosphatidyltransferase</fullName>
        <ecNumber evidence="10">2.7.8.5</ecNumber>
    </recommendedName>
</protein>
<keyword evidence="7 10" id="KW-0594">Phospholipid biosynthesis</keyword>
<keyword evidence="10" id="KW-0547">Nucleotide-binding</keyword>
<evidence type="ECO:0000259" key="11">
    <source>
        <dbReference type="PROSITE" id="PS50035"/>
    </source>
</evidence>
<dbReference type="PROSITE" id="PS50035">
    <property type="entry name" value="PLD"/>
    <property type="match status" value="1"/>
</dbReference>
<dbReference type="CDD" id="cd09135">
    <property type="entry name" value="PLDc_PGS1_euk_1"/>
    <property type="match status" value="1"/>
</dbReference>
<evidence type="ECO:0000256" key="6">
    <source>
        <dbReference type="ARBA" id="ARBA00023098"/>
    </source>
</evidence>
<dbReference type="Pfam" id="PF13091">
    <property type="entry name" value="PLDc_2"/>
    <property type="match status" value="1"/>
</dbReference>
<evidence type="ECO:0000256" key="3">
    <source>
        <dbReference type="ARBA" id="ARBA00022516"/>
    </source>
</evidence>
<comment type="catalytic activity">
    <reaction evidence="9 10">
        <text>a CDP-1,2-diacyl-sn-glycerol + sn-glycerol 3-phosphate = a 1,2-diacyl-sn-glycero-3-phospho-(1'-sn-glycero-3'-phosphate) + CMP + H(+)</text>
        <dbReference type="Rhea" id="RHEA:12593"/>
        <dbReference type="ChEBI" id="CHEBI:15378"/>
        <dbReference type="ChEBI" id="CHEBI:57597"/>
        <dbReference type="ChEBI" id="CHEBI:58332"/>
        <dbReference type="ChEBI" id="CHEBI:60110"/>
        <dbReference type="ChEBI" id="CHEBI:60377"/>
        <dbReference type="EC" id="2.7.8.5"/>
    </reaction>
</comment>
<dbReference type="Proteomes" id="UP001489004">
    <property type="component" value="Unassembled WGS sequence"/>
</dbReference>
<keyword evidence="13" id="KW-1185">Reference proteome</keyword>
<evidence type="ECO:0000256" key="8">
    <source>
        <dbReference type="ARBA" id="ARBA00023264"/>
    </source>
</evidence>
<name>A0AAW1QBB5_9CHLO</name>
<dbReference type="GO" id="GO:0005524">
    <property type="term" value="F:ATP binding"/>
    <property type="evidence" value="ECO:0007669"/>
    <property type="project" value="UniProtKB-KW"/>
</dbReference>
<dbReference type="GO" id="GO:0008444">
    <property type="term" value="F:CDP-diacylglycerol-glycerol-3-phosphate 3-phosphatidyltransferase activity"/>
    <property type="evidence" value="ECO:0007669"/>
    <property type="project" value="UniProtKB-EC"/>
</dbReference>
<dbReference type="Gene3D" id="3.30.870.10">
    <property type="entry name" value="Endonuclease Chain A"/>
    <property type="match status" value="1"/>
</dbReference>
<sequence length="226" mass="24918">MCQKAMGHQPTSNATDEAARLLRDFRDQAHVLPLAGGSIQVLSTPTEFFEALQAGIASAQRDMTIASLYVGTEGTYEQRFVAALAEALADPRRPGLRINILLDALRSTRPTRDPAGKMTSTAEMLRAALMHEPSQASRVHAALFHTPALRGLLKRMLPPRVSEVVGVCHLKAYAFDDTVLISGANLSDSYFTMRQDRYYLIRDAPELAAHLRQLVRVVHTRSMCSC</sequence>
<dbReference type="SUPFAM" id="SSF56024">
    <property type="entry name" value="Phospholipase D/nuclease"/>
    <property type="match status" value="1"/>
</dbReference>
<keyword evidence="3 10" id="KW-0444">Lipid biosynthesis</keyword>
<evidence type="ECO:0000256" key="9">
    <source>
        <dbReference type="ARBA" id="ARBA00048586"/>
    </source>
</evidence>
<keyword evidence="8 10" id="KW-1208">Phospholipid metabolism</keyword>
<evidence type="ECO:0000313" key="12">
    <source>
        <dbReference type="EMBL" id="KAK9818318.1"/>
    </source>
</evidence>
<comment type="function">
    <text evidence="10">Functions in the biosynthesis of the anionic phospholipids phosphatidylglycerol and cardiolipin.</text>
</comment>
<dbReference type="GO" id="GO:0032049">
    <property type="term" value="P:cardiolipin biosynthetic process"/>
    <property type="evidence" value="ECO:0007669"/>
    <property type="project" value="InterPro"/>
</dbReference>
<dbReference type="PANTHER" id="PTHR12586">
    <property type="entry name" value="CDP-DIACYLGLYCEROL--SERINE O-PHOSPHATIDYLTRANSFERASE"/>
    <property type="match status" value="1"/>
</dbReference>
<gene>
    <name evidence="12" type="ORF">WJX72_010511</name>
</gene>
<dbReference type="InterPro" id="IPR025202">
    <property type="entry name" value="PLD-like_dom"/>
</dbReference>
<dbReference type="GO" id="GO:0005739">
    <property type="term" value="C:mitochondrion"/>
    <property type="evidence" value="ECO:0007669"/>
    <property type="project" value="UniProtKB-SubCell"/>
</dbReference>
<evidence type="ECO:0000256" key="2">
    <source>
        <dbReference type="ARBA" id="ARBA00010682"/>
    </source>
</evidence>
<comment type="similarity">
    <text evidence="2 10">Belongs to the CDP-alcohol phosphatidyltransferase class-II family.</text>
</comment>
<accession>A0AAW1QBB5</accession>
<comment type="caution">
    <text evidence="12">The sequence shown here is derived from an EMBL/GenBank/DDBJ whole genome shotgun (WGS) entry which is preliminary data.</text>
</comment>
<dbReference type="EC" id="2.7.8.5" evidence="10"/>
<feature type="domain" description="PLD phosphodiesterase" evidence="11">
    <location>
        <begin position="164"/>
        <end position="190"/>
    </location>
</feature>
<dbReference type="InterPro" id="IPR016270">
    <property type="entry name" value="PGS1"/>
</dbReference>
<evidence type="ECO:0000256" key="7">
    <source>
        <dbReference type="ARBA" id="ARBA00023209"/>
    </source>
</evidence>
<keyword evidence="5" id="KW-0677">Repeat</keyword>
<dbReference type="PANTHER" id="PTHR12586:SF1">
    <property type="entry name" value="CDP-DIACYLGLYCEROL--GLYCEROL-3-PHOSPHATE 3-PHOSPHATIDYLTRANSFERASE, MITOCHONDRIAL"/>
    <property type="match status" value="1"/>
</dbReference>
<evidence type="ECO:0000256" key="4">
    <source>
        <dbReference type="ARBA" id="ARBA00022679"/>
    </source>
</evidence>
<comment type="subcellular location">
    <subcellularLocation>
        <location evidence="10">Mitochondrion</location>
    </subcellularLocation>
</comment>
<keyword evidence="10" id="KW-0496">Mitochondrion</keyword>
<keyword evidence="4 10" id="KW-0808">Transferase</keyword>
<dbReference type="InterPro" id="IPR001736">
    <property type="entry name" value="PLipase_D/transphosphatidylase"/>
</dbReference>
<comment type="pathway">
    <text evidence="1 10">Phospholipid metabolism; phosphatidylglycerol biosynthesis; phosphatidylglycerol from CDP-diacylglycerol: step 1/2.</text>
</comment>
<dbReference type="AlphaFoldDB" id="A0AAW1QBB5"/>
<organism evidence="12 13">
    <name type="scientific">[Myrmecia] bisecta</name>
    <dbReference type="NCBI Taxonomy" id="41462"/>
    <lineage>
        <taxon>Eukaryota</taxon>
        <taxon>Viridiplantae</taxon>
        <taxon>Chlorophyta</taxon>
        <taxon>core chlorophytes</taxon>
        <taxon>Trebouxiophyceae</taxon>
        <taxon>Trebouxiales</taxon>
        <taxon>Trebouxiaceae</taxon>
        <taxon>Myrmecia</taxon>
    </lineage>
</organism>
<keyword evidence="6 10" id="KW-0443">Lipid metabolism</keyword>
<evidence type="ECO:0000256" key="5">
    <source>
        <dbReference type="ARBA" id="ARBA00022737"/>
    </source>
</evidence>